<dbReference type="Pfam" id="PF00512">
    <property type="entry name" value="HisKA"/>
    <property type="match status" value="1"/>
</dbReference>
<feature type="transmembrane region" description="Helical" evidence="11">
    <location>
        <begin position="160"/>
        <end position="183"/>
    </location>
</feature>
<evidence type="ECO:0000259" key="12">
    <source>
        <dbReference type="PROSITE" id="PS50109"/>
    </source>
</evidence>
<name>A0A6I5ZVA9_9FIRM</name>
<comment type="catalytic activity">
    <reaction evidence="1">
        <text>ATP + protein L-histidine = ADP + protein N-phospho-L-histidine.</text>
        <dbReference type="EC" id="2.7.13.3"/>
    </reaction>
</comment>
<dbReference type="CDD" id="cd00082">
    <property type="entry name" value="HisKA"/>
    <property type="match status" value="1"/>
</dbReference>
<evidence type="ECO:0000256" key="10">
    <source>
        <dbReference type="ARBA" id="ARBA00023136"/>
    </source>
</evidence>
<evidence type="ECO:0000256" key="3">
    <source>
        <dbReference type="ARBA" id="ARBA00012438"/>
    </source>
</evidence>
<evidence type="ECO:0000256" key="2">
    <source>
        <dbReference type="ARBA" id="ARBA00004141"/>
    </source>
</evidence>
<evidence type="ECO:0000256" key="9">
    <source>
        <dbReference type="ARBA" id="ARBA00023012"/>
    </source>
</evidence>
<dbReference type="CDD" id="cd06225">
    <property type="entry name" value="HAMP"/>
    <property type="match status" value="1"/>
</dbReference>
<keyword evidence="4" id="KW-0597">Phosphoprotein</keyword>
<keyword evidence="8 11" id="KW-1133">Transmembrane helix</keyword>
<accession>A0A6I5ZVA9</accession>
<dbReference type="SUPFAM" id="SSF158472">
    <property type="entry name" value="HAMP domain-like"/>
    <property type="match status" value="1"/>
</dbReference>
<keyword evidence="15" id="KW-1185">Reference proteome</keyword>
<keyword evidence="6 11" id="KW-0812">Transmembrane</keyword>
<dbReference type="Gene3D" id="3.30.565.10">
    <property type="entry name" value="Histidine kinase-like ATPase, C-terminal domain"/>
    <property type="match status" value="1"/>
</dbReference>
<evidence type="ECO:0000256" key="11">
    <source>
        <dbReference type="SAM" id="Phobius"/>
    </source>
</evidence>
<dbReference type="InterPro" id="IPR003660">
    <property type="entry name" value="HAMP_dom"/>
</dbReference>
<evidence type="ECO:0000313" key="14">
    <source>
        <dbReference type="EMBL" id="QGP93983.1"/>
    </source>
</evidence>
<dbReference type="EC" id="2.7.13.3" evidence="3"/>
<evidence type="ECO:0000256" key="5">
    <source>
        <dbReference type="ARBA" id="ARBA00022679"/>
    </source>
</evidence>
<dbReference type="GO" id="GO:0005886">
    <property type="term" value="C:plasma membrane"/>
    <property type="evidence" value="ECO:0007669"/>
    <property type="project" value="TreeGrafter"/>
</dbReference>
<feature type="domain" description="Histidine kinase" evidence="12">
    <location>
        <begin position="245"/>
        <end position="459"/>
    </location>
</feature>
<dbReference type="SMART" id="SM00304">
    <property type="entry name" value="HAMP"/>
    <property type="match status" value="1"/>
</dbReference>
<dbReference type="FunFam" id="1.10.287.130:FF:000001">
    <property type="entry name" value="Two-component sensor histidine kinase"/>
    <property type="match status" value="1"/>
</dbReference>
<keyword evidence="7 14" id="KW-0418">Kinase</keyword>
<feature type="domain" description="HAMP" evidence="13">
    <location>
        <begin position="184"/>
        <end position="237"/>
    </location>
</feature>
<keyword evidence="9" id="KW-0902">Two-component regulatory system</keyword>
<dbReference type="Gene3D" id="1.10.287.130">
    <property type="match status" value="1"/>
</dbReference>
<gene>
    <name evidence="14" type="primary">sasA_7</name>
    <name evidence="14" type="ORF">MGLY_34080</name>
</gene>
<dbReference type="InterPro" id="IPR036097">
    <property type="entry name" value="HisK_dim/P_sf"/>
</dbReference>
<dbReference type="InterPro" id="IPR005467">
    <property type="entry name" value="His_kinase_dom"/>
</dbReference>
<dbReference type="SMART" id="SM00388">
    <property type="entry name" value="HisKA"/>
    <property type="match status" value="1"/>
</dbReference>
<dbReference type="SMART" id="SM00387">
    <property type="entry name" value="HATPase_c"/>
    <property type="match status" value="1"/>
</dbReference>
<sequence length="459" mass="51067">MQQQFLTRLRDIPLRWRLTAWYVFLLSLILAGFSAFIYFNMSLSLQRELDAVLMSQGEQVSSSLDAENGQLRLDPTLPLLPGTYIGLYDAGGKILSTNMPANPLTRLQVKSFPVNQPRTVEAQGNEWRVLLVPVKEQGQQLAWLAVARSEEEAEAPLNKLLLFILIAIPLTLVVAAGGGIFLARRALKPIDRIAAKARQISATDLSRRLDLPHGNDEVGHLVATLDEMLDRLDRAFQRQRQFTADASHELRTPLAVIRSQAEAVLNRQHSPEEYRQALAIIRDQAAWMGNLVAKLLLLARSDDRMEQLEMEPLDLGELVEGVTAEWQGIAAAKGLRLKKIIKENVVVRGDQTRLTQLLANLVDNAIKYTPAGEVVVSLERRGRQALLKVQDTGAGIPPEHLPHIFERFYRVDKARSRSEGGFGLGLSICEWIARAHGGKIEVESTVGQGTTFKVRLPAV</sequence>
<dbReference type="OrthoDB" id="9796330at2"/>
<dbReference type="SUPFAM" id="SSF55874">
    <property type="entry name" value="ATPase domain of HSP90 chaperone/DNA topoisomerase II/histidine kinase"/>
    <property type="match status" value="1"/>
</dbReference>
<dbReference type="FunFam" id="3.30.565.10:FF:000049">
    <property type="entry name" value="Two-component sensor histidine kinase"/>
    <property type="match status" value="1"/>
</dbReference>
<dbReference type="InterPro" id="IPR050428">
    <property type="entry name" value="TCS_sensor_his_kinase"/>
</dbReference>
<evidence type="ECO:0000256" key="7">
    <source>
        <dbReference type="ARBA" id="ARBA00022777"/>
    </source>
</evidence>
<dbReference type="InterPro" id="IPR003661">
    <property type="entry name" value="HisK_dim/P_dom"/>
</dbReference>
<dbReference type="RefSeq" id="WP_156275876.1">
    <property type="nucleotide sequence ID" value="NZ_CP046244.1"/>
</dbReference>
<dbReference type="EMBL" id="CP046244">
    <property type="protein sequence ID" value="QGP93983.1"/>
    <property type="molecule type" value="Genomic_DNA"/>
</dbReference>
<keyword evidence="10 11" id="KW-0472">Membrane</keyword>
<dbReference type="Proteomes" id="UP000425916">
    <property type="component" value="Chromosome"/>
</dbReference>
<evidence type="ECO:0000313" key="15">
    <source>
        <dbReference type="Proteomes" id="UP000425916"/>
    </source>
</evidence>
<comment type="subcellular location">
    <subcellularLocation>
        <location evidence="2">Membrane</location>
        <topology evidence="2">Multi-pass membrane protein</topology>
    </subcellularLocation>
</comment>
<dbReference type="InterPro" id="IPR003594">
    <property type="entry name" value="HATPase_dom"/>
</dbReference>
<dbReference type="PANTHER" id="PTHR45436:SF15">
    <property type="entry name" value="SENSOR HISTIDINE KINASE CUSS"/>
    <property type="match status" value="1"/>
</dbReference>
<dbReference type="CDD" id="cd00075">
    <property type="entry name" value="HATPase"/>
    <property type="match status" value="1"/>
</dbReference>
<dbReference type="GO" id="GO:0000155">
    <property type="term" value="F:phosphorelay sensor kinase activity"/>
    <property type="evidence" value="ECO:0007669"/>
    <property type="project" value="InterPro"/>
</dbReference>
<dbReference type="PRINTS" id="PR00344">
    <property type="entry name" value="BCTRLSENSOR"/>
</dbReference>
<reference evidence="14 15" key="1">
    <citation type="submission" date="2019-11" db="EMBL/GenBank/DDBJ databases">
        <title>Genome sequence of Moorella glycerini DSM11254.</title>
        <authorList>
            <person name="Poehlein A."/>
            <person name="Boeer T."/>
            <person name="Daniel R."/>
        </authorList>
    </citation>
    <scope>NUCLEOTIDE SEQUENCE [LARGE SCALE GENOMIC DNA]</scope>
    <source>
        <strain evidence="14 15">DSM 11254</strain>
    </source>
</reference>
<dbReference type="Gene3D" id="6.10.340.10">
    <property type="match status" value="1"/>
</dbReference>
<dbReference type="InterPro" id="IPR036890">
    <property type="entry name" value="HATPase_C_sf"/>
</dbReference>
<feature type="transmembrane region" description="Helical" evidence="11">
    <location>
        <begin position="20"/>
        <end position="39"/>
    </location>
</feature>
<protein>
    <recommendedName>
        <fullName evidence="3">histidine kinase</fullName>
        <ecNumber evidence="3">2.7.13.3</ecNumber>
    </recommendedName>
</protein>
<dbReference type="InterPro" id="IPR004358">
    <property type="entry name" value="Sig_transdc_His_kin-like_C"/>
</dbReference>
<dbReference type="PANTHER" id="PTHR45436">
    <property type="entry name" value="SENSOR HISTIDINE KINASE YKOH"/>
    <property type="match status" value="1"/>
</dbReference>
<evidence type="ECO:0000256" key="1">
    <source>
        <dbReference type="ARBA" id="ARBA00000085"/>
    </source>
</evidence>
<evidence type="ECO:0000256" key="8">
    <source>
        <dbReference type="ARBA" id="ARBA00022989"/>
    </source>
</evidence>
<dbReference type="Pfam" id="PF02518">
    <property type="entry name" value="HATPase_c"/>
    <property type="match status" value="1"/>
</dbReference>
<dbReference type="SUPFAM" id="SSF47384">
    <property type="entry name" value="Homodimeric domain of signal transducing histidine kinase"/>
    <property type="match status" value="1"/>
</dbReference>
<dbReference type="AlphaFoldDB" id="A0A6I5ZVA9"/>
<organism evidence="14 15">
    <name type="scientific">Neomoorella glycerini</name>
    <dbReference type="NCBI Taxonomy" id="55779"/>
    <lineage>
        <taxon>Bacteria</taxon>
        <taxon>Bacillati</taxon>
        <taxon>Bacillota</taxon>
        <taxon>Clostridia</taxon>
        <taxon>Neomoorellales</taxon>
        <taxon>Neomoorellaceae</taxon>
        <taxon>Neomoorella</taxon>
    </lineage>
</organism>
<proteinExistence type="predicted"/>
<dbReference type="Pfam" id="PF00672">
    <property type="entry name" value="HAMP"/>
    <property type="match status" value="1"/>
</dbReference>
<dbReference type="PROSITE" id="PS50885">
    <property type="entry name" value="HAMP"/>
    <property type="match status" value="1"/>
</dbReference>
<keyword evidence="5 14" id="KW-0808">Transferase</keyword>
<dbReference type="PROSITE" id="PS50109">
    <property type="entry name" value="HIS_KIN"/>
    <property type="match status" value="1"/>
</dbReference>
<evidence type="ECO:0000259" key="13">
    <source>
        <dbReference type="PROSITE" id="PS50885"/>
    </source>
</evidence>
<evidence type="ECO:0000256" key="6">
    <source>
        <dbReference type="ARBA" id="ARBA00022692"/>
    </source>
</evidence>
<evidence type="ECO:0000256" key="4">
    <source>
        <dbReference type="ARBA" id="ARBA00022553"/>
    </source>
</evidence>